<keyword evidence="4" id="KW-1185">Reference proteome</keyword>
<dbReference type="InterPro" id="IPR055302">
    <property type="entry name" value="F-box_dom-containing"/>
</dbReference>
<reference evidence="3" key="2">
    <citation type="submission" date="2018-10" db="UniProtKB">
        <authorList>
            <consortium name="EnsemblPlants"/>
        </authorList>
    </citation>
    <scope>IDENTIFICATION</scope>
</reference>
<dbReference type="InterPro" id="IPR032675">
    <property type="entry name" value="LRR_dom_sf"/>
</dbReference>
<dbReference type="PANTHER" id="PTHR32141:SF58">
    <property type="entry name" value="F-BOX DOMAIN-CONTAINING PROTEIN"/>
    <property type="match status" value="1"/>
</dbReference>
<accession>A0A3B6QCL8</accession>
<dbReference type="Gramene" id="TraesCAD_scaffold_181841_01G000100.1">
    <property type="protein sequence ID" value="TraesCAD_scaffold_181841_01G000100.1"/>
    <property type="gene ID" value="TraesCAD_scaffold_181841_01G000100"/>
</dbReference>
<dbReference type="Gramene" id="TraesCS6D03G0321500.1">
    <property type="protein sequence ID" value="TraesCS6D03G0321500.1.CDS"/>
    <property type="gene ID" value="TraesCS6D03G0321500"/>
</dbReference>
<dbReference type="Pfam" id="PF24758">
    <property type="entry name" value="LRR_At5g56370"/>
    <property type="match status" value="1"/>
</dbReference>
<evidence type="ECO:0000259" key="2">
    <source>
        <dbReference type="Pfam" id="PF24758"/>
    </source>
</evidence>
<reference evidence="3" key="1">
    <citation type="submission" date="2018-08" db="EMBL/GenBank/DDBJ databases">
        <authorList>
            <person name="Rossello M."/>
        </authorList>
    </citation>
    <scope>NUCLEOTIDE SEQUENCE [LARGE SCALE GENOMIC DNA]</scope>
    <source>
        <strain evidence="3">cv. Chinese Spring</strain>
    </source>
</reference>
<evidence type="ECO:0000256" key="1">
    <source>
        <dbReference type="SAM" id="MobiDB-lite"/>
    </source>
</evidence>
<dbReference type="Proteomes" id="UP000019116">
    <property type="component" value="Chromosome 6D"/>
</dbReference>
<feature type="domain" description="F-box/LRR-repeat protein 15/At3g58940/PEG3-like LRR" evidence="2">
    <location>
        <begin position="141"/>
        <end position="271"/>
    </location>
</feature>
<dbReference type="OMA" id="RICRCCT"/>
<dbReference type="Gene3D" id="3.80.10.10">
    <property type="entry name" value="Ribonuclease Inhibitor"/>
    <property type="match status" value="1"/>
</dbReference>
<evidence type="ECO:0000313" key="4">
    <source>
        <dbReference type="Proteomes" id="UP000019116"/>
    </source>
</evidence>
<dbReference type="InterPro" id="IPR055411">
    <property type="entry name" value="LRR_FXL15/At3g58940/PEG3-like"/>
</dbReference>
<dbReference type="InterPro" id="IPR036047">
    <property type="entry name" value="F-box-like_dom_sf"/>
</dbReference>
<proteinExistence type="predicted"/>
<organism evidence="3">
    <name type="scientific">Triticum aestivum</name>
    <name type="common">Wheat</name>
    <dbReference type="NCBI Taxonomy" id="4565"/>
    <lineage>
        <taxon>Eukaryota</taxon>
        <taxon>Viridiplantae</taxon>
        <taxon>Streptophyta</taxon>
        <taxon>Embryophyta</taxon>
        <taxon>Tracheophyta</taxon>
        <taxon>Spermatophyta</taxon>
        <taxon>Magnoliopsida</taxon>
        <taxon>Liliopsida</taxon>
        <taxon>Poales</taxon>
        <taxon>Poaceae</taxon>
        <taxon>BOP clade</taxon>
        <taxon>Pooideae</taxon>
        <taxon>Triticodae</taxon>
        <taxon>Triticeae</taxon>
        <taxon>Triticinae</taxon>
        <taxon>Triticum</taxon>
    </lineage>
</organism>
<sequence length="638" mass="70871">MAAAASDRLSVLSDDLLRHILSFAPAREAARATALSRRWRRPLWLETGAINLDYRSYTTGGGLLIPLQCRAVEDPSHALARHRSRGRVPKKIAVVMRDEPMDEEIVRWACGGDERVEELRLDCKDGAWPPFTSCALFLELCSLPPDSLPFVALRVLDLRGCMLVPLDPSSRLDPPRGVAFPCLEALRLRLCIMKLCTLQDMIHAAPKLADLRLESLRFLDPSPSGSPATRWLRLRCPAASVVAVTNMATRDTDACSLEVDAPCLRRFRYTQIVPFDASVSFKSPSPGLERVNLEVRSAASLRSVHFGGGACHARSLKLTVYSIADIDGAHLPMFPNLEHLEIEELCGWCLGSHGAAAYAVLNLLCCCPAIRELRLKFSWRKYLNEAADDTATMVDFTACKQSSLKGDDEHDDDDCDCCDRELLDVPGLNCSCSALDCLRNSLRRVVVQVDVDALSCFQVRLVKFLAQNAMVLEEVHVDGGSRHDSSCIDRMVARWRSAASRSSLLEEARICRCCTAGAGPLSLLPASPAPPPPPLWDFPLVREPRWRRARRTDLPVVTPSGRGRGRPFPPPRPPPASRGRRPTAFPNHPYTDYDLMVIGLNYEVADYGPSICRLFLRKEAGFAKLHQKKRNRTFSMDI</sequence>
<name>A0A3B6QCL8_WHEAT</name>
<dbReference type="Gramene" id="TraesWEE_scaffold_164450_01G000100.1">
    <property type="protein sequence ID" value="TraesWEE_scaffold_164450_01G000100.1"/>
    <property type="gene ID" value="TraesWEE_scaffold_164450_01G000100"/>
</dbReference>
<dbReference type="SUPFAM" id="SSF81383">
    <property type="entry name" value="F-box domain"/>
    <property type="match status" value="1"/>
</dbReference>
<dbReference type="PANTHER" id="PTHR32141">
    <property type="match status" value="1"/>
</dbReference>
<dbReference type="OrthoDB" id="615174at2759"/>
<dbReference type="Gramene" id="TraesCS6D02G143500.1">
    <property type="protein sequence ID" value="TraesCS6D02G143500.1"/>
    <property type="gene ID" value="TraesCS6D02G143500"/>
</dbReference>
<feature type="compositionally biased region" description="Pro residues" evidence="1">
    <location>
        <begin position="567"/>
        <end position="576"/>
    </location>
</feature>
<dbReference type="SUPFAM" id="SSF52047">
    <property type="entry name" value="RNI-like"/>
    <property type="match status" value="1"/>
</dbReference>
<dbReference type="Gene3D" id="1.20.1280.50">
    <property type="match status" value="1"/>
</dbReference>
<dbReference type="Gramene" id="TraesCLE_scaffold_032334_01G000100.1">
    <property type="protein sequence ID" value="TraesCLE_scaffold_032334_01G000100.1"/>
    <property type="gene ID" value="TraesCLE_scaffold_032334_01G000100"/>
</dbReference>
<feature type="region of interest" description="Disordered" evidence="1">
    <location>
        <begin position="552"/>
        <end position="587"/>
    </location>
</feature>
<protein>
    <recommendedName>
        <fullName evidence="2">F-box/LRR-repeat protein 15/At3g58940/PEG3-like LRR domain-containing protein</fullName>
    </recommendedName>
</protein>
<evidence type="ECO:0000313" key="3">
    <source>
        <dbReference type="EnsemblPlants" id="TraesCS6D02G143500.1"/>
    </source>
</evidence>
<dbReference type="Gramene" id="TraesROB_scaffold_190418_01G000100.1">
    <property type="protein sequence ID" value="TraesROB_scaffold_190418_01G000100.1"/>
    <property type="gene ID" value="TraesROB_scaffold_190418_01G000100"/>
</dbReference>
<dbReference type="EnsemblPlants" id="TraesCS6D02G143500.1">
    <property type="protein sequence ID" value="TraesCS6D02G143500.1"/>
    <property type="gene ID" value="TraesCS6D02G143500"/>
</dbReference>
<dbReference type="AlphaFoldDB" id="A0A3B6QCL8"/>